<comment type="similarity">
    <text evidence="1 4">Belongs to the pyrroline-5-carboxylate reductase family.</text>
</comment>
<evidence type="ECO:0000256" key="5">
    <source>
        <dbReference type="NCBIfam" id="TIGR00112"/>
    </source>
</evidence>
<keyword evidence="10" id="KW-1185">Reference proteome</keyword>
<dbReference type="Gene3D" id="3.40.50.720">
    <property type="entry name" value="NAD(P)-binding Rossmann-like Domain"/>
    <property type="match status" value="1"/>
</dbReference>
<sequence length="263" mass="27688">MASSIIGGLVTEGFSAEQIIASDPYPASLERLRDIAKVETTDDNQHAIANADVVVLAVKPQVMKPILEDLANSAQLHKPLVISIAAGIKVKSLDQWLGGGMPIVRCMPNTPALVQTGATALYANPVVSEHQKRLADQILGAVGIALWVSEEQALDAVTAVSGSGPAYFFLVMEAMQAAGESMGLSAETAKQLTLQTALGAAKMAMSSDVDTAELRRRVTSPGGTTAEALKVLENRNLKDIFLQALEAGRNRSEELAEILGDGK</sequence>
<evidence type="ECO:0000313" key="9">
    <source>
        <dbReference type="EMBL" id="EAW32845.1"/>
    </source>
</evidence>
<evidence type="ECO:0000256" key="1">
    <source>
        <dbReference type="ARBA" id="ARBA00005525"/>
    </source>
</evidence>
<protein>
    <recommendedName>
        <fullName evidence="4 5">Pyrroline-5-carboxylate reductase</fullName>
        <shortName evidence="4">P5C reductase</shortName>
        <shortName evidence="4">P5CR</shortName>
        <ecNumber evidence="4 5">1.5.1.2</ecNumber>
    </recommendedName>
    <alternativeName>
        <fullName evidence="4">PCA reductase</fullName>
    </alternativeName>
</protein>
<dbReference type="PANTHER" id="PTHR11645:SF0">
    <property type="entry name" value="PYRROLINE-5-CARBOXYLATE REDUCTASE 3"/>
    <property type="match status" value="1"/>
</dbReference>
<accession>A0Y9P1</accession>
<dbReference type="InterPro" id="IPR008927">
    <property type="entry name" value="6-PGluconate_DH-like_C_sf"/>
</dbReference>
<keyword evidence="4" id="KW-0963">Cytoplasm</keyword>
<dbReference type="EMBL" id="AAVT01000001">
    <property type="protein sequence ID" value="EAW32845.1"/>
    <property type="molecule type" value="Genomic_DNA"/>
</dbReference>
<dbReference type="STRING" id="247633.GP2143_16356"/>
<keyword evidence="2 4" id="KW-0521">NADP</keyword>
<dbReference type="AlphaFoldDB" id="A0Y9P1"/>
<evidence type="ECO:0000256" key="6">
    <source>
        <dbReference type="PIRSR" id="PIRSR000193-1"/>
    </source>
</evidence>
<dbReference type="eggNOG" id="COG0345">
    <property type="taxonomic scope" value="Bacteria"/>
</dbReference>
<feature type="binding site" evidence="6">
    <location>
        <begin position="57"/>
        <end position="60"/>
    </location>
    <ligand>
        <name>NADP(+)</name>
        <dbReference type="ChEBI" id="CHEBI:58349"/>
    </ligand>
</feature>
<dbReference type="InterPro" id="IPR036291">
    <property type="entry name" value="NAD(P)-bd_dom_sf"/>
</dbReference>
<feature type="domain" description="Pyrroline-5-carboxylate reductase catalytic N-terminal" evidence="7">
    <location>
        <begin position="1"/>
        <end position="87"/>
    </location>
</feature>
<evidence type="ECO:0000259" key="7">
    <source>
        <dbReference type="Pfam" id="PF03807"/>
    </source>
</evidence>
<evidence type="ECO:0000256" key="3">
    <source>
        <dbReference type="ARBA" id="ARBA00023002"/>
    </source>
</evidence>
<keyword evidence="4" id="KW-0641">Proline biosynthesis</keyword>
<keyword evidence="4" id="KW-0028">Amino-acid biosynthesis</keyword>
<comment type="function">
    <text evidence="4">Catalyzes the reduction of 1-pyrroline-5-carboxylate (PCA) to L-proline.</text>
</comment>
<keyword evidence="3 4" id="KW-0560">Oxidoreductase</keyword>
<feature type="domain" description="Pyrroline-5-carboxylate reductase dimerisation" evidence="8">
    <location>
        <begin position="151"/>
        <end position="255"/>
    </location>
</feature>
<dbReference type="SUPFAM" id="SSF51735">
    <property type="entry name" value="NAD(P)-binding Rossmann-fold domains"/>
    <property type="match status" value="1"/>
</dbReference>
<dbReference type="NCBIfam" id="TIGR00112">
    <property type="entry name" value="proC"/>
    <property type="match status" value="1"/>
</dbReference>
<comment type="pathway">
    <text evidence="4">Amino-acid biosynthesis; L-proline biosynthesis; L-proline from L-glutamate 5-semialdehyde: step 1/1.</text>
</comment>
<dbReference type="SUPFAM" id="SSF48179">
    <property type="entry name" value="6-phosphogluconate dehydrogenase C-terminal domain-like"/>
    <property type="match status" value="1"/>
</dbReference>
<feature type="binding site" evidence="6">
    <location>
        <position position="44"/>
    </location>
    <ligand>
        <name>NADPH</name>
        <dbReference type="ChEBI" id="CHEBI:57783"/>
    </ligand>
</feature>
<dbReference type="Pfam" id="PF03807">
    <property type="entry name" value="F420_oxidored"/>
    <property type="match status" value="1"/>
</dbReference>
<gene>
    <name evidence="4" type="primary">proC</name>
    <name evidence="9" type="ORF">GP2143_16356</name>
</gene>
<evidence type="ECO:0000256" key="2">
    <source>
        <dbReference type="ARBA" id="ARBA00022857"/>
    </source>
</evidence>
<dbReference type="UniPathway" id="UPA00098">
    <property type="reaction ID" value="UER00361"/>
</dbReference>
<dbReference type="Pfam" id="PF14748">
    <property type="entry name" value="P5CR_dimer"/>
    <property type="match status" value="1"/>
</dbReference>
<comment type="caution">
    <text evidence="9">The sequence shown here is derived from an EMBL/GenBank/DDBJ whole genome shotgun (WGS) entry which is preliminary data.</text>
</comment>
<dbReference type="InterPro" id="IPR000304">
    <property type="entry name" value="Pyrroline-COOH_reductase"/>
</dbReference>
<dbReference type="HAMAP" id="MF_01925">
    <property type="entry name" value="P5C_reductase"/>
    <property type="match status" value="1"/>
</dbReference>
<dbReference type="GO" id="GO:0004735">
    <property type="term" value="F:pyrroline-5-carboxylate reductase activity"/>
    <property type="evidence" value="ECO:0007669"/>
    <property type="project" value="UniProtKB-UniRule"/>
</dbReference>
<dbReference type="Gene3D" id="1.10.3730.10">
    <property type="entry name" value="ProC C-terminal domain-like"/>
    <property type="match status" value="1"/>
</dbReference>
<dbReference type="InterPro" id="IPR028939">
    <property type="entry name" value="P5C_Rdtase_cat_N"/>
</dbReference>
<dbReference type="GO" id="GO:0005737">
    <property type="term" value="C:cytoplasm"/>
    <property type="evidence" value="ECO:0007669"/>
    <property type="project" value="UniProtKB-SubCell"/>
</dbReference>
<proteinExistence type="inferred from homology"/>
<dbReference type="InterPro" id="IPR029036">
    <property type="entry name" value="P5CR_dimer"/>
</dbReference>
<dbReference type="PIRSF" id="PIRSF000193">
    <property type="entry name" value="Pyrrol-5-carb_rd"/>
    <property type="match status" value="1"/>
</dbReference>
<dbReference type="Proteomes" id="UP000004931">
    <property type="component" value="Unassembled WGS sequence"/>
</dbReference>
<comment type="subcellular location">
    <subcellularLocation>
        <location evidence="4">Cytoplasm</location>
    </subcellularLocation>
</comment>
<evidence type="ECO:0000256" key="4">
    <source>
        <dbReference type="HAMAP-Rule" id="MF_01925"/>
    </source>
</evidence>
<name>A0Y9P1_9GAMM</name>
<comment type="catalytic activity">
    <reaction evidence="4">
        <text>L-proline + NAD(+) = (S)-1-pyrroline-5-carboxylate + NADH + 2 H(+)</text>
        <dbReference type="Rhea" id="RHEA:14105"/>
        <dbReference type="ChEBI" id="CHEBI:15378"/>
        <dbReference type="ChEBI" id="CHEBI:17388"/>
        <dbReference type="ChEBI" id="CHEBI:57540"/>
        <dbReference type="ChEBI" id="CHEBI:57945"/>
        <dbReference type="ChEBI" id="CHEBI:60039"/>
        <dbReference type="EC" id="1.5.1.2"/>
    </reaction>
</comment>
<evidence type="ECO:0000259" key="8">
    <source>
        <dbReference type="Pfam" id="PF14748"/>
    </source>
</evidence>
<dbReference type="GO" id="GO:0055129">
    <property type="term" value="P:L-proline biosynthetic process"/>
    <property type="evidence" value="ECO:0007669"/>
    <property type="project" value="UniProtKB-UniRule"/>
</dbReference>
<organism evidence="9 10">
    <name type="scientific">marine gamma proteobacterium HTCC2143</name>
    <dbReference type="NCBI Taxonomy" id="247633"/>
    <lineage>
        <taxon>Bacteria</taxon>
        <taxon>Pseudomonadati</taxon>
        <taxon>Pseudomonadota</taxon>
        <taxon>Gammaproteobacteria</taxon>
        <taxon>Cellvibrionales</taxon>
        <taxon>Spongiibacteraceae</taxon>
        <taxon>BD1-7 clade</taxon>
    </lineage>
</organism>
<comment type="catalytic activity">
    <reaction evidence="4">
        <text>L-proline + NADP(+) = (S)-1-pyrroline-5-carboxylate + NADPH + 2 H(+)</text>
        <dbReference type="Rhea" id="RHEA:14109"/>
        <dbReference type="ChEBI" id="CHEBI:15378"/>
        <dbReference type="ChEBI" id="CHEBI:17388"/>
        <dbReference type="ChEBI" id="CHEBI:57783"/>
        <dbReference type="ChEBI" id="CHEBI:58349"/>
        <dbReference type="ChEBI" id="CHEBI:60039"/>
        <dbReference type="EC" id="1.5.1.2"/>
    </reaction>
</comment>
<evidence type="ECO:0000313" key="10">
    <source>
        <dbReference type="Proteomes" id="UP000004931"/>
    </source>
</evidence>
<reference evidence="9 10" key="1">
    <citation type="journal article" date="2010" name="J. Bacteriol.">
        <title>Genome sequence of the oligotrophic marine Gammaproteobacterium HTCC2143, isolated from the Oregon Coast.</title>
        <authorList>
            <person name="Oh H.M."/>
            <person name="Kang I."/>
            <person name="Ferriera S."/>
            <person name="Giovannoni S.J."/>
            <person name="Cho J.C."/>
        </authorList>
    </citation>
    <scope>NUCLEOTIDE SEQUENCE [LARGE SCALE GENOMIC DNA]</scope>
    <source>
        <strain evidence="9 10">HTCC2143</strain>
    </source>
</reference>
<dbReference type="EC" id="1.5.1.2" evidence="4 5"/>
<dbReference type="FunFam" id="1.10.3730.10:FF:000001">
    <property type="entry name" value="Pyrroline-5-carboxylate reductase"/>
    <property type="match status" value="1"/>
</dbReference>
<dbReference type="PANTHER" id="PTHR11645">
    <property type="entry name" value="PYRROLINE-5-CARBOXYLATE REDUCTASE"/>
    <property type="match status" value="1"/>
</dbReference>